<feature type="domain" description="Small nuclear ribonucleoprotein Prp3 C-terminal" evidence="1">
    <location>
        <begin position="198"/>
        <end position="271"/>
    </location>
</feature>
<dbReference type="eggNOG" id="ENOG502S0MQ">
    <property type="taxonomic scope" value="Eukaryota"/>
</dbReference>
<evidence type="ECO:0000313" key="3">
    <source>
        <dbReference type="Proteomes" id="UP000016935"/>
    </source>
</evidence>
<proteinExistence type="predicted"/>
<dbReference type="EMBL" id="KB908814">
    <property type="protein sequence ID" value="EOA84214.1"/>
    <property type="molecule type" value="Genomic_DNA"/>
</dbReference>
<protein>
    <recommendedName>
        <fullName evidence="1">Small nuclear ribonucleoprotein Prp3 C-terminal domain-containing protein</fullName>
    </recommendedName>
</protein>
<evidence type="ECO:0000313" key="2">
    <source>
        <dbReference type="EMBL" id="EOA84214.1"/>
    </source>
</evidence>
<name>R0K3S3_EXST2</name>
<dbReference type="InterPro" id="IPR017359">
    <property type="entry name" value="Phi-like"/>
</dbReference>
<sequence length="321" mass="35893">MESPWHLLPADLIELQIGQIDLLLAMYPDETMIEEDSKGVLDILRDVTTTSDTEKAEAVVKSTPSISVLLDLPISLEGEDEEEMDSSRNPAAKRLLRMDLGIPFAYQGNSTPLDAPNVKVRVQQPNWMSKAATAQLTSCNNNNNNSSSDADADSDLLSTIDSIREKARAHLSSTLKQEHDTHNANGNQQKQQLVRVFFYFPSISTRSKRTDLITLAPVYRLTGFLFAGKPGLLCVEGTSTDIDAYMRYIKTESWGDIPAHHKKVSERYREECGGRVFEDMREITDVVGERRGTRANRGDMKAVEEWLVERGLGEAFAKVLM</sequence>
<dbReference type="GeneID" id="19406000"/>
<dbReference type="PANTHER" id="PTHR15955">
    <property type="entry name" value="RWD DOMAIN CONTAINING PROTEIN 2"/>
    <property type="match status" value="1"/>
</dbReference>
<dbReference type="InterPro" id="IPR059181">
    <property type="entry name" value="RWDD2A-B_C"/>
</dbReference>
<organism evidence="2 3">
    <name type="scientific">Exserohilum turcicum (strain 28A)</name>
    <name type="common">Northern leaf blight fungus</name>
    <name type="synonym">Setosphaeria turcica</name>
    <dbReference type="NCBI Taxonomy" id="671987"/>
    <lineage>
        <taxon>Eukaryota</taxon>
        <taxon>Fungi</taxon>
        <taxon>Dikarya</taxon>
        <taxon>Ascomycota</taxon>
        <taxon>Pezizomycotina</taxon>
        <taxon>Dothideomycetes</taxon>
        <taxon>Pleosporomycetidae</taxon>
        <taxon>Pleosporales</taxon>
        <taxon>Pleosporineae</taxon>
        <taxon>Pleosporaceae</taxon>
        <taxon>Exserohilum</taxon>
    </lineage>
</organism>
<dbReference type="PANTHER" id="PTHR15955:SF10">
    <property type="entry name" value="DUF1115 DOMAIN PROTEIN (AFU_ORTHOLOGUE AFUA_5G14750)"/>
    <property type="match status" value="1"/>
</dbReference>
<gene>
    <name evidence="2" type="ORF">SETTUDRAFT_92906</name>
</gene>
<dbReference type="AlphaFoldDB" id="R0K3S3"/>
<keyword evidence="3" id="KW-1185">Reference proteome</keyword>
<reference evidence="2 3" key="1">
    <citation type="journal article" date="2012" name="PLoS Pathog.">
        <title>Diverse lifestyles and strategies of plant pathogenesis encoded in the genomes of eighteen Dothideomycetes fungi.</title>
        <authorList>
            <person name="Ohm R.A."/>
            <person name="Feau N."/>
            <person name="Henrissat B."/>
            <person name="Schoch C.L."/>
            <person name="Horwitz B.A."/>
            <person name="Barry K.W."/>
            <person name="Condon B.J."/>
            <person name="Copeland A.C."/>
            <person name="Dhillon B."/>
            <person name="Glaser F."/>
            <person name="Hesse C.N."/>
            <person name="Kosti I."/>
            <person name="LaButti K."/>
            <person name="Lindquist E.A."/>
            <person name="Lucas S."/>
            <person name="Salamov A.A."/>
            <person name="Bradshaw R.E."/>
            <person name="Ciuffetti L."/>
            <person name="Hamelin R.C."/>
            <person name="Kema G.H.J."/>
            <person name="Lawrence C."/>
            <person name="Scott J.A."/>
            <person name="Spatafora J.W."/>
            <person name="Turgeon B.G."/>
            <person name="de Wit P.J.G.M."/>
            <person name="Zhong S."/>
            <person name="Goodwin S.B."/>
            <person name="Grigoriev I.V."/>
        </authorList>
    </citation>
    <scope>NUCLEOTIDE SEQUENCE [LARGE SCALE GENOMIC DNA]</scope>
    <source>
        <strain evidence="3">28A</strain>
    </source>
</reference>
<dbReference type="SUPFAM" id="SSF54495">
    <property type="entry name" value="UBC-like"/>
    <property type="match status" value="1"/>
</dbReference>
<dbReference type="InterPro" id="IPR016135">
    <property type="entry name" value="UBQ-conjugating_enzyme/RWD"/>
</dbReference>
<accession>R0K3S3</accession>
<evidence type="ECO:0000259" key="1">
    <source>
        <dbReference type="Pfam" id="PF06544"/>
    </source>
</evidence>
<reference evidence="2 3" key="2">
    <citation type="journal article" date="2013" name="PLoS Genet.">
        <title>Comparative genome structure, secondary metabolite, and effector coding capacity across Cochliobolus pathogens.</title>
        <authorList>
            <person name="Condon B.J."/>
            <person name="Leng Y."/>
            <person name="Wu D."/>
            <person name="Bushley K.E."/>
            <person name="Ohm R.A."/>
            <person name="Otillar R."/>
            <person name="Martin J."/>
            <person name="Schackwitz W."/>
            <person name="Grimwood J."/>
            <person name="MohdZainudin N."/>
            <person name="Xue C."/>
            <person name="Wang R."/>
            <person name="Manning V.A."/>
            <person name="Dhillon B."/>
            <person name="Tu Z.J."/>
            <person name="Steffenson B.J."/>
            <person name="Salamov A."/>
            <person name="Sun H."/>
            <person name="Lowry S."/>
            <person name="LaButti K."/>
            <person name="Han J."/>
            <person name="Copeland A."/>
            <person name="Lindquist E."/>
            <person name="Barry K."/>
            <person name="Schmutz J."/>
            <person name="Baker S.E."/>
            <person name="Ciuffetti L.M."/>
            <person name="Grigoriev I.V."/>
            <person name="Zhong S."/>
            <person name="Turgeon B.G."/>
        </authorList>
    </citation>
    <scope>NUCLEOTIDE SEQUENCE [LARGE SCALE GENOMIC DNA]</scope>
    <source>
        <strain evidence="3">28A</strain>
    </source>
</reference>
<dbReference type="OrthoDB" id="432412at2759"/>
<dbReference type="STRING" id="671987.R0K3S3"/>
<dbReference type="HOGENOM" id="CLU_064566_0_0_1"/>
<dbReference type="Gene3D" id="3.10.110.10">
    <property type="entry name" value="Ubiquitin Conjugating Enzyme"/>
    <property type="match status" value="1"/>
</dbReference>
<dbReference type="CDD" id="cd24163">
    <property type="entry name" value="RWDD2_C"/>
    <property type="match status" value="1"/>
</dbReference>
<dbReference type="RefSeq" id="XP_008028572.1">
    <property type="nucleotide sequence ID" value="XM_008030381.1"/>
</dbReference>
<dbReference type="PIRSF" id="PIRSF038021">
    <property type="entry name" value="UCP038021_RWDD2"/>
    <property type="match status" value="1"/>
</dbReference>
<dbReference type="InterPro" id="IPR010541">
    <property type="entry name" value="Prp3_C"/>
</dbReference>
<dbReference type="Pfam" id="PF06544">
    <property type="entry name" value="Prp3_C"/>
    <property type="match status" value="1"/>
</dbReference>
<dbReference type="Proteomes" id="UP000016935">
    <property type="component" value="Unassembled WGS sequence"/>
</dbReference>